<dbReference type="Proteomes" id="UP000612362">
    <property type="component" value="Unassembled WGS sequence"/>
</dbReference>
<evidence type="ECO:0000256" key="1">
    <source>
        <dbReference type="SAM" id="MobiDB-lite"/>
    </source>
</evidence>
<protein>
    <submittedName>
        <fullName evidence="3">Uncharacterized protein</fullName>
    </submittedName>
</protein>
<evidence type="ECO:0000313" key="4">
    <source>
        <dbReference type="Proteomes" id="UP000612362"/>
    </source>
</evidence>
<accession>A0A8J3MWK2</accession>
<feature type="region of interest" description="Disordered" evidence="1">
    <location>
        <begin position="1"/>
        <end position="20"/>
    </location>
</feature>
<name>A0A8J3MWK2_9CHLR</name>
<proteinExistence type="predicted"/>
<dbReference type="EMBL" id="BNJF01000014">
    <property type="protein sequence ID" value="GHO51497.1"/>
    <property type="molecule type" value="Genomic_DNA"/>
</dbReference>
<gene>
    <name evidence="2" type="ORF">KSX_96600</name>
    <name evidence="3" type="ORF">KSX_96850</name>
</gene>
<sequence>MRMSMKPRPMPEPEEQPLLPMTSDLIRTTVTGGRQVYNNLSHSDINAIVKKARGMRGGELHISFDEKGRMVRIRKIIDYHYNQDEDEE</sequence>
<organism evidence="3 4">
    <name type="scientific">Ktedonospora formicarum</name>
    <dbReference type="NCBI Taxonomy" id="2778364"/>
    <lineage>
        <taxon>Bacteria</taxon>
        <taxon>Bacillati</taxon>
        <taxon>Chloroflexota</taxon>
        <taxon>Ktedonobacteria</taxon>
        <taxon>Ktedonobacterales</taxon>
        <taxon>Ktedonobacteraceae</taxon>
        <taxon>Ktedonospora</taxon>
    </lineage>
</organism>
<evidence type="ECO:0000313" key="2">
    <source>
        <dbReference type="EMBL" id="GHO51497.1"/>
    </source>
</evidence>
<reference evidence="3" key="1">
    <citation type="submission" date="2020-10" db="EMBL/GenBank/DDBJ databases">
        <title>Taxonomic study of unclassified bacteria belonging to the class Ktedonobacteria.</title>
        <authorList>
            <person name="Yabe S."/>
            <person name="Wang C.M."/>
            <person name="Zheng Y."/>
            <person name="Sakai Y."/>
            <person name="Cavaletti L."/>
            <person name="Monciardini P."/>
            <person name="Donadio S."/>
        </authorList>
    </citation>
    <scope>NUCLEOTIDE SEQUENCE</scope>
    <source>
        <strain evidence="3">SOSP1-1</strain>
    </source>
</reference>
<dbReference type="EMBL" id="BNJF01000014">
    <property type="protein sequence ID" value="GHO51522.1"/>
    <property type="molecule type" value="Genomic_DNA"/>
</dbReference>
<dbReference type="AlphaFoldDB" id="A0A8J3MWK2"/>
<comment type="caution">
    <text evidence="3">The sequence shown here is derived from an EMBL/GenBank/DDBJ whole genome shotgun (WGS) entry which is preliminary data.</text>
</comment>
<keyword evidence="4" id="KW-1185">Reference proteome</keyword>
<evidence type="ECO:0000313" key="3">
    <source>
        <dbReference type="EMBL" id="GHO51522.1"/>
    </source>
</evidence>